<evidence type="ECO:0000313" key="3">
    <source>
        <dbReference type="Proteomes" id="UP000271098"/>
    </source>
</evidence>
<sequence>MSIPSVPKNEEKETEKHAVPSAVTQSPMSLRTPGKCRSSVRMSSLSSLRMSPLQLIAAVAST</sequence>
<dbReference type="Proteomes" id="UP000271098">
    <property type="component" value="Unassembled WGS sequence"/>
</dbReference>
<dbReference type="AlphaFoldDB" id="A0A3P6R971"/>
<evidence type="ECO:0000313" key="2">
    <source>
        <dbReference type="EMBL" id="VDK41224.1"/>
    </source>
</evidence>
<accession>A0A3P6R971</accession>
<proteinExistence type="predicted"/>
<feature type="compositionally biased region" description="Basic and acidic residues" evidence="1">
    <location>
        <begin position="8"/>
        <end position="18"/>
    </location>
</feature>
<protein>
    <submittedName>
        <fullName evidence="2">Uncharacterized protein</fullName>
    </submittedName>
</protein>
<keyword evidence="3" id="KW-1185">Reference proteome</keyword>
<gene>
    <name evidence="2" type="ORF">GPUH_LOCUS3845</name>
</gene>
<feature type="region of interest" description="Disordered" evidence="1">
    <location>
        <begin position="1"/>
        <end position="37"/>
    </location>
</feature>
<organism evidence="2 3">
    <name type="scientific">Gongylonema pulchrum</name>
    <dbReference type="NCBI Taxonomy" id="637853"/>
    <lineage>
        <taxon>Eukaryota</taxon>
        <taxon>Metazoa</taxon>
        <taxon>Ecdysozoa</taxon>
        <taxon>Nematoda</taxon>
        <taxon>Chromadorea</taxon>
        <taxon>Rhabditida</taxon>
        <taxon>Spirurina</taxon>
        <taxon>Spiruromorpha</taxon>
        <taxon>Spiruroidea</taxon>
        <taxon>Gongylonematidae</taxon>
        <taxon>Gongylonema</taxon>
    </lineage>
</organism>
<evidence type="ECO:0000256" key="1">
    <source>
        <dbReference type="SAM" id="MobiDB-lite"/>
    </source>
</evidence>
<reference evidence="2 3" key="1">
    <citation type="submission" date="2018-11" db="EMBL/GenBank/DDBJ databases">
        <authorList>
            <consortium name="Pathogen Informatics"/>
        </authorList>
    </citation>
    <scope>NUCLEOTIDE SEQUENCE [LARGE SCALE GENOMIC DNA]</scope>
</reference>
<name>A0A3P6R971_9BILA</name>
<dbReference type="EMBL" id="UYRT01006852">
    <property type="protein sequence ID" value="VDK41224.1"/>
    <property type="molecule type" value="Genomic_DNA"/>
</dbReference>